<evidence type="ECO:0000256" key="8">
    <source>
        <dbReference type="ARBA" id="ARBA00022813"/>
    </source>
</evidence>
<dbReference type="SUPFAM" id="SSF51294">
    <property type="entry name" value="Hedgehog/intein (Hint) domain"/>
    <property type="match status" value="1"/>
</dbReference>
<evidence type="ECO:0000256" key="11">
    <source>
        <dbReference type="ARBA" id="ARBA00023125"/>
    </source>
</evidence>
<dbReference type="InterPro" id="IPR006142">
    <property type="entry name" value="INTEIN"/>
</dbReference>
<dbReference type="Gene3D" id="1.10.860.10">
    <property type="entry name" value="DNAb Helicase, Chain A"/>
    <property type="match status" value="1"/>
</dbReference>
<dbReference type="PANTHER" id="PTHR30153:SF2">
    <property type="entry name" value="REPLICATIVE DNA HELICASE"/>
    <property type="match status" value="1"/>
</dbReference>
<dbReference type="InterPro" id="IPR007692">
    <property type="entry name" value="DNA_helicase_DnaB"/>
</dbReference>
<dbReference type="GO" id="GO:0016539">
    <property type="term" value="P:intein-mediated protein splicing"/>
    <property type="evidence" value="ECO:0007669"/>
    <property type="project" value="InterPro"/>
</dbReference>
<dbReference type="GO" id="GO:0005829">
    <property type="term" value="C:cytosol"/>
    <property type="evidence" value="ECO:0007669"/>
    <property type="project" value="TreeGrafter"/>
</dbReference>
<dbReference type="InterPro" id="IPR027417">
    <property type="entry name" value="P-loop_NTPase"/>
</dbReference>
<accession>A0A430S6A5</accession>
<dbReference type="GO" id="GO:1990077">
    <property type="term" value="C:primosome complex"/>
    <property type="evidence" value="ECO:0007669"/>
    <property type="project" value="UniProtKB-UniRule"/>
</dbReference>
<dbReference type="Gene3D" id="2.170.16.10">
    <property type="entry name" value="Hedgehog/Intein (Hint) domain"/>
    <property type="match status" value="2"/>
</dbReference>
<dbReference type="EC" id="5.6.2.3" evidence="15 16"/>
<dbReference type="Proteomes" id="UP000286928">
    <property type="component" value="Unassembled WGS sequence"/>
</dbReference>
<dbReference type="SMART" id="SM00306">
    <property type="entry name" value="HintN"/>
    <property type="match status" value="1"/>
</dbReference>
<comment type="catalytic activity">
    <reaction evidence="14 16">
        <text>ATP + H2O = ADP + phosphate + H(+)</text>
        <dbReference type="Rhea" id="RHEA:13065"/>
        <dbReference type="ChEBI" id="CHEBI:15377"/>
        <dbReference type="ChEBI" id="CHEBI:15378"/>
        <dbReference type="ChEBI" id="CHEBI:30616"/>
        <dbReference type="ChEBI" id="CHEBI:43474"/>
        <dbReference type="ChEBI" id="CHEBI:456216"/>
        <dbReference type="EC" id="5.6.2.3"/>
    </reaction>
</comment>
<dbReference type="Gene3D" id="3.40.50.300">
    <property type="entry name" value="P-loop containing nucleotide triphosphate hydrolases"/>
    <property type="match status" value="2"/>
</dbReference>
<evidence type="ECO:0000256" key="7">
    <source>
        <dbReference type="ARBA" id="ARBA00022806"/>
    </source>
</evidence>
<dbReference type="RefSeq" id="WP_126165342.1">
    <property type="nucleotide sequence ID" value="NZ_PELO01000309.1"/>
</dbReference>
<evidence type="ECO:0000313" key="20">
    <source>
        <dbReference type="Proteomes" id="UP000286928"/>
    </source>
</evidence>
<evidence type="ECO:0000256" key="16">
    <source>
        <dbReference type="RuleBase" id="RU362085"/>
    </source>
</evidence>
<dbReference type="InterPro" id="IPR004042">
    <property type="entry name" value="Intein_endonuc_central"/>
</dbReference>
<evidence type="ECO:0000256" key="10">
    <source>
        <dbReference type="ARBA" id="ARBA00023000"/>
    </source>
</evidence>
<dbReference type="GO" id="GO:0006269">
    <property type="term" value="P:DNA replication, synthesis of primer"/>
    <property type="evidence" value="ECO:0007669"/>
    <property type="project" value="UniProtKB-UniRule"/>
</dbReference>
<dbReference type="PROSITE" id="PS50818">
    <property type="entry name" value="INTEIN_C_TER"/>
    <property type="match status" value="1"/>
</dbReference>
<dbReference type="PROSITE" id="PS51199">
    <property type="entry name" value="SF4_HELICASE"/>
    <property type="match status" value="2"/>
</dbReference>
<dbReference type="GO" id="GO:0005524">
    <property type="term" value="F:ATP binding"/>
    <property type="evidence" value="ECO:0007669"/>
    <property type="project" value="UniProtKB-UniRule"/>
</dbReference>
<proteinExistence type="inferred from homology"/>
<evidence type="ECO:0000313" key="19">
    <source>
        <dbReference type="EMBL" id="RTH30460.1"/>
    </source>
</evidence>
<dbReference type="GO" id="GO:0043139">
    <property type="term" value="F:5'-3' DNA helicase activity"/>
    <property type="evidence" value="ECO:0007669"/>
    <property type="project" value="UniProtKB-EC"/>
</dbReference>
<dbReference type="CDD" id="cd00984">
    <property type="entry name" value="DnaB_C"/>
    <property type="match status" value="1"/>
</dbReference>
<dbReference type="Pfam" id="PF00772">
    <property type="entry name" value="DnaB"/>
    <property type="match status" value="1"/>
</dbReference>
<dbReference type="InterPro" id="IPR004860">
    <property type="entry name" value="LAGLIDADG_dom"/>
</dbReference>
<keyword evidence="7 16" id="KW-0347">Helicase</keyword>
<keyword evidence="9 16" id="KW-0067">ATP-binding</keyword>
<dbReference type="NCBIfam" id="NF005852">
    <property type="entry name" value="PRK07773.1"/>
    <property type="match status" value="1"/>
</dbReference>
<evidence type="ECO:0000256" key="4">
    <source>
        <dbReference type="ARBA" id="ARBA00022737"/>
    </source>
</evidence>
<name>A0A430S6A5_THESC</name>
<dbReference type="PROSITE" id="PS50819">
    <property type="entry name" value="INTEIN_ENDONUCLEASE"/>
    <property type="match status" value="1"/>
</dbReference>
<dbReference type="InterPro" id="IPR003586">
    <property type="entry name" value="Hint_dom_C"/>
</dbReference>
<dbReference type="GO" id="GO:0016887">
    <property type="term" value="F:ATP hydrolysis activity"/>
    <property type="evidence" value="ECO:0007669"/>
    <property type="project" value="RHEA"/>
</dbReference>
<dbReference type="NCBIfam" id="TIGR00665">
    <property type="entry name" value="DnaB"/>
    <property type="match status" value="1"/>
</dbReference>
<dbReference type="Pfam" id="PF14890">
    <property type="entry name" value="Intein_splicing"/>
    <property type="match status" value="1"/>
</dbReference>
<dbReference type="InterPro" id="IPR006141">
    <property type="entry name" value="Intein_N"/>
</dbReference>
<feature type="domain" description="SF4 helicase" evidence="18">
    <location>
        <begin position="183"/>
        <end position="390"/>
    </location>
</feature>
<feature type="domain" description="SF4 helicase" evidence="18">
    <location>
        <begin position="819"/>
        <end position="879"/>
    </location>
</feature>
<comment type="caution">
    <text evidence="19">The sequence shown here is derived from an EMBL/GenBank/DDBJ whole genome shotgun (WGS) entry which is preliminary data.</text>
</comment>
<dbReference type="EMBL" id="PEMD01000295">
    <property type="protein sequence ID" value="RTH30460.1"/>
    <property type="molecule type" value="Genomic_DNA"/>
</dbReference>
<comment type="function">
    <text evidence="13 16">The intein is an endonuclease.</text>
</comment>
<feature type="domain" description="DOD-type homing endonuclease" evidence="17">
    <location>
        <begin position="503"/>
        <end position="652"/>
    </location>
</feature>
<evidence type="ECO:0000256" key="6">
    <source>
        <dbReference type="ARBA" id="ARBA00022801"/>
    </source>
</evidence>
<comment type="similarity">
    <text evidence="1 16">Belongs to the helicase family. DnaB subfamily.</text>
</comment>
<evidence type="ECO:0000259" key="17">
    <source>
        <dbReference type="PROSITE" id="PS50819"/>
    </source>
</evidence>
<dbReference type="InterPro" id="IPR007693">
    <property type="entry name" value="DNA_helicase_DnaB-like_N"/>
</dbReference>
<dbReference type="InterPro" id="IPR003587">
    <property type="entry name" value="Hint_dom_N"/>
</dbReference>
<dbReference type="SUPFAM" id="SSF52540">
    <property type="entry name" value="P-loop containing nucleoside triphosphate hydrolases"/>
    <property type="match status" value="2"/>
</dbReference>
<dbReference type="PROSITE" id="PS50817">
    <property type="entry name" value="INTEIN_N_TER"/>
    <property type="match status" value="1"/>
</dbReference>
<dbReference type="InterPro" id="IPR030934">
    <property type="entry name" value="Intein_C"/>
</dbReference>
<dbReference type="Gene3D" id="3.10.28.10">
    <property type="entry name" value="Homing endonucleases"/>
    <property type="match status" value="1"/>
</dbReference>
<keyword evidence="12" id="KW-0413">Isomerase</keyword>
<evidence type="ECO:0000259" key="18">
    <source>
        <dbReference type="PROSITE" id="PS51199"/>
    </source>
</evidence>
<dbReference type="GO" id="GO:0004519">
    <property type="term" value="F:endonuclease activity"/>
    <property type="evidence" value="ECO:0007669"/>
    <property type="project" value="InterPro"/>
</dbReference>
<dbReference type="AlphaFoldDB" id="A0A430S6A5"/>
<dbReference type="Pfam" id="PF14528">
    <property type="entry name" value="LAGLIDADG_3"/>
    <property type="match status" value="1"/>
</dbReference>
<evidence type="ECO:0000256" key="15">
    <source>
        <dbReference type="NCBIfam" id="TIGR00665"/>
    </source>
</evidence>
<dbReference type="InterPro" id="IPR027434">
    <property type="entry name" value="Homing_endonucl"/>
</dbReference>
<reference evidence="19 20" key="1">
    <citation type="journal article" date="2019" name="Extremophiles">
        <title>Biogeography of thermophiles and predominance of Thermus scotoductus in domestic water heaters.</title>
        <authorList>
            <person name="Wilpiszeski R.L."/>
            <person name="Zhang Z."/>
            <person name="House C.H."/>
        </authorList>
    </citation>
    <scope>NUCLEOTIDE SEQUENCE [LARGE SCALE GENOMIC DNA]</scope>
    <source>
        <strain evidence="19 20">20_S20</strain>
    </source>
</reference>
<evidence type="ECO:0000256" key="14">
    <source>
        <dbReference type="ARBA" id="ARBA00048954"/>
    </source>
</evidence>
<sequence length="879" mass="97213">MGQLPGYPEGRIPPHSLEAEQSVLGAILLDSDVLDELEGLLPSPEAFYAEAHRRIYAAMQALRSQGKPVDLVTLAEELSRRNELEGVGGLSYLVQLSEATPTAAYAEHYARIVAEKWTLRKLIQAAGEAMRLAYEEAGSLDEILDTAGKKILEVALTQTDTEARAMRELVHETFEHIEALFQNKGEVAGVRTGFKELDQLIGTLSPGSLNIIAARPAMGKTAFALTIAQHAALKEGVGVGIYSLEMPAAQLTLRMMCSEARIDMNRVRLGQLSDRDFSRLVDVAGRLSEAPIYIDDTPDLTLMELRARARRLKNQHGVGLLIIDYLQLMSGPGGGRQGENRQQEIAAISRGLKALARELNVPVIALSQLSRAVEARPNKRPMLSDLRESGCLAGDTLVQLADGSRKPIRDLVGRSGFHVLALNEATMKLEAAMVSRAFATGVKPVFALTTQLGRQIRATANHKFLTSKGWKRLDELRPGDWVALPRRLDVATQQTLGDEELALLGHLIGDGCALPRHTLQYTTRDPDLAQGVVQLARTVFGDALNPRIKAERGWFQVYLSASRRLGKGIRNPLAEWLEELGIWGLRAHEKRVPEPVFTHPPLAIARFLRHLWSTDGCFHMSRGEKPYPKVYYATSSEQLALDVQTLLLRLGINSRIRRVSQKGRGRDQFHVIISGHHDLSAFLYQVGVVGARQAKVVKEVEAYLQSHNSNPNRDVIPVEVWLPAIRPVLQASGLSQRELYRAVGMAYAGSTLFRQNLSRDRALRMAHALKSGALSQMASSDVYWDKVASIQPDGIEEVFDLTVPGLHNFIANNIVVHNSIEQDADLVMFIYRDEYYNPHSEKAGIAEIIVGKQRNGPTGTVELQFHAAHVRFNDLAREP</sequence>
<protein>
    <recommendedName>
        <fullName evidence="15 16">Replicative DNA helicase</fullName>
        <ecNumber evidence="15 16">5.6.2.3</ecNumber>
    </recommendedName>
</protein>
<keyword evidence="6 16" id="KW-0378">Hydrolase</keyword>
<dbReference type="PANTHER" id="PTHR30153">
    <property type="entry name" value="REPLICATIVE DNA HELICASE DNAB"/>
    <property type="match status" value="1"/>
</dbReference>
<evidence type="ECO:0000256" key="9">
    <source>
        <dbReference type="ARBA" id="ARBA00022840"/>
    </source>
</evidence>
<dbReference type="InterPro" id="IPR016136">
    <property type="entry name" value="DNA_helicase_N/primase_C"/>
</dbReference>
<dbReference type="SUPFAM" id="SSF55608">
    <property type="entry name" value="Homing endonucleases"/>
    <property type="match status" value="1"/>
</dbReference>
<keyword evidence="3 16" id="KW-0235">DNA replication</keyword>
<dbReference type="InterPro" id="IPR007694">
    <property type="entry name" value="DNA_helicase_DnaB-like_C"/>
</dbReference>
<comment type="function">
    <text evidence="16">The main replicative DNA helicase, it participates in initiation and elongation during chromosome replication. Travels ahead of the DNA replisome, separating dsDNA into templates for DNA synthesis. A processive ATP-dependent 5'-3' DNA helicase it has DNA-dependent ATPase activity.</text>
</comment>
<keyword evidence="2 16" id="KW-0639">Primosome</keyword>
<keyword evidence="5 16" id="KW-0547">Nucleotide-binding</keyword>
<dbReference type="FunFam" id="1.10.860.10:FF:000001">
    <property type="entry name" value="Replicative DNA helicase"/>
    <property type="match status" value="1"/>
</dbReference>
<dbReference type="Pfam" id="PF03796">
    <property type="entry name" value="DnaB_C"/>
    <property type="match status" value="1"/>
</dbReference>
<gene>
    <name evidence="19" type="ORF">CSW33_10125</name>
</gene>
<dbReference type="InterPro" id="IPR036844">
    <property type="entry name" value="Hint_dom_sf"/>
</dbReference>
<keyword evidence="10" id="KW-0651">Protein splicing</keyword>
<evidence type="ECO:0000256" key="5">
    <source>
        <dbReference type="ARBA" id="ARBA00022741"/>
    </source>
</evidence>
<evidence type="ECO:0000256" key="2">
    <source>
        <dbReference type="ARBA" id="ARBA00022515"/>
    </source>
</evidence>
<evidence type="ECO:0000256" key="13">
    <source>
        <dbReference type="ARBA" id="ARBA00044940"/>
    </source>
</evidence>
<dbReference type="SUPFAM" id="SSF48024">
    <property type="entry name" value="N-terminal domain of DnaB helicase"/>
    <property type="match status" value="1"/>
</dbReference>
<dbReference type="InterPro" id="IPR036185">
    <property type="entry name" value="DNA_heli_DnaB-like_N_sf"/>
</dbReference>
<dbReference type="NCBIfam" id="TIGR01443">
    <property type="entry name" value="intein_Cterm"/>
    <property type="match status" value="1"/>
</dbReference>
<dbReference type="NCBIfam" id="TIGR01445">
    <property type="entry name" value="intein_Nterm"/>
    <property type="match status" value="1"/>
</dbReference>
<organism evidence="19 20">
    <name type="scientific">Thermus scotoductus</name>
    <dbReference type="NCBI Taxonomy" id="37636"/>
    <lineage>
        <taxon>Bacteria</taxon>
        <taxon>Thermotogati</taxon>
        <taxon>Deinococcota</taxon>
        <taxon>Deinococci</taxon>
        <taxon>Thermales</taxon>
        <taxon>Thermaceae</taxon>
        <taxon>Thermus</taxon>
    </lineage>
</organism>
<evidence type="ECO:0000256" key="1">
    <source>
        <dbReference type="ARBA" id="ARBA00008428"/>
    </source>
</evidence>
<evidence type="ECO:0000256" key="3">
    <source>
        <dbReference type="ARBA" id="ARBA00022705"/>
    </source>
</evidence>
<dbReference type="SMART" id="SM00305">
    <property type="entry name" value="HintC"/>
    <property type="match status" value="1"/>
</dbReference>
<dbReference type="PRINTS" id="PR00379">
    <property type="entry name" value="INTEIN"/>
</dbReference>
<evidence type="ECO:0000256" key="12">
    <source>
        <dbReference type="ARBA" id="ARBA00023235"/>
    </source>
</evidence>
<keyword evidence="11 16" id="KW-0238">DNA-binding</keyword>
<keyword evidence="4" id="KW-0677">Repeat</keyword>
<dbReference type="CDD" id="cd00081">
    <property type="entry name" value="Hint"/>
    <property type="match status" value="2"/>
</dbReference>
<keyword evidence="8" id="KW-0068">Autocatalytic cleavage</keyword>
<dbReference type="GO" id="GO:0003677">
    <property type="term" value="F:DNA binding"/>
    <property type="evidence" value="ECO:0007669"/>
    <property type="project" value="UniProtKB-UniRule"/>
</dbReference>